<comment type="caution">
    <text evidence="1">The sequence shown here is derived from an EMBL/GenBank/DDBJ whole genome shotgun (WGS) entry which is preliminary data.</text>
</comment>
<sequence>MKKIAMYRRGRDGCANAGLKEKIMWQLSKEPMTGQQLAQILKISIRTIHDNLSDSVLLNQKVATVTAGEWFSNEYGVRDRVYTAPRNPKRVAVKNKTIVISNRSFSQVGEENRQKNIIAAQRRARLIAAGLYITEL</sequence>
<protein>
    <submittedName>
        <fullName evidence="1">HTH domain-containing protein</fullName>
    </submittedName>
</protein>
<dbReference type="Proteomes" id="UP001565243">
    <property type="component" value="Unassembled WGS sequence"/>
</dbReference>
<keyword evidence="2" id="KW-1185">Reference proteome</keyword>
<evidence type="ECO:0000313" key="1">
    <source>
        <dbReference type="EMBL" id="MEY8768980.1"/>
    </source>
</evidence>
<gene>
    <name evidence="1" type="ORF">AB6T85_00805</name>
</gene>
<reference evidence="1 2" key="1">
    <citation type="submission" date="2024-07" db="EMBL/GenBank/DDBJ databases">
        <authorList>
            <person name="Hebao G."/>
        </authorList>
    </citation>
    <scope>NUCLEOTIDE SEQUENCE [LARGE SCALE GENOMIC DNA]</scope>
    <source>
        <strain evidence="1 2">ACCC 02193</strain>
    </source>
</reference>
<evidence type="ECO:0000313" key="2">
    <source>
        <dbReference type="Proteomes" id="UP001565243"/>
    </source>
</evidence>
<dbReference type="EMBL" id="JBGFFX010000001">
    <property type="protein sequence ID" value="MEY8768980.1"/>
    <property type="molecule type" value="Genomic_DNA"/>
</dbReference>
<organism evidence="1 2">
    <name type="scientific">Erwinia aeris</name>
    <dbReference type="NCBI Taxonomy" id="3239803"/>
    <lineage>
        <taxon>Bacteria</taxon>
        <taxon>Pseudomonadati</taxon>
        <taxon>Pseudomonadota</taxon>
        <taxon>Gammaproteobacteria</taxon>
        <taxon>Enterobacterales</taxon>
        <taxon>Erwiniaceae</taxon>
        <taxon>Erwinia</taxon>
    </lineage>
</organism>
<dbReference type="RefSeq" id="WP_369894587.1">
    <property type="nucleotide sequence ID" value="NZ_JBGFFX010000001.1"/>
</dbReference>
<name>A0ABV4E275_9GAMM</name>
<proteinExistence type="predicted"/>
<accession>A0ABV4E275</accession>